<feature type="transmembrane region" description="Helical" evidence="8">
    <location>
        <begin position="193"/>
        <end position="212"/>
    </location>
</feature>
<dbReference type="Pfam" id="PF00860">
    <property type="entry name" value="Xan_ur_permease"/>
    <property type="match status" value="1"/>
</dbReference>
<dbReference type="EMBL" id="NHRJ02000002">
    <property type="protein sequence ID" value="PZE22183.1"/>
    <property type="molecule type" value="Genomic_DNA"/>
</dbReference>
<dbReference type="NCBIfam" id="NF007995">
    <property type="entry name" value="PRK10720.1"/>
    <property type="match status" value="1"/>
</dbReference>
<reference evidence="9" key="1">
    <citation type="submission" date="2018-06" db="EMBL/GenBank/DDBJ databases">
        <title>Paenibacillus xerothermodurans sp. nov. an extremely dry heat resistant spore forming bacterium isolated from the soil of Cape Canaveral, Florida.</title>
        <authorList>
            <person name="Seuylemezian A."/>
            <person name="Kaur N."/>
            <person name="Patil P."/>
            <person name="Patil P."/>
            <person name="Mayilraj S."/>
            <person name="Vaishampayan P."/>
        </authorList>
    </citation>
    <scope>NUCLEOTIDE SEQUENCE [LARGE SCALE GENOMIC DNA]</scope>
    <source>
        <strain evidence="9">ATCC 27380</strain>
    </source>
</reference>
<name>A0A2W1NU51_PAEXE</name>
<dbReference type="InterPro" id="IPR006043">
    <property type="entry name" value="NCS2"/>
</dbReference>
<feature type="transmembrane region" description="Helical" evidence="8">
    <location>
        <begin position="260"/>
        <end position="285"/>
    </location>
</feature>
<dbReference type="InterPro" id="IPR006042">
    <property type="entry name" value="Xan_ur_permease"/>
</dbReference>
<evidence type="ECO:0000256" key="3">
    <source>
        <dbReference type="ARBA" id="ARBA00022448"/>
    </source>
</evidence>
<comment type="caution">
    <text evidence="9">The sequence shown here is derived from an EMBL/GenBank/DDBJ whole genome shotgun (WGS) entry which is preliminary data.</text>
</comment>
<proteinExistence type="inferred from homology"/>
<evidence type="ECO:0000256" key="5">
    <source>
        <dbReference type="ARBA" id="ARBA00022692"/>
    </source>
</evidence>
<evidence type="ECO:0000256" key="7">
    <source>
        <dbReference type="ARBA" id="ARBA00023136"/>
    </source>
</evidence>
<accession>A0A2W1NU51</accession>
<dbReference type="PANTHER" id="PTHR42810:SF4">
    <property type="entry name" value="URIC ACID TRANSPORTER UACT"/>
    <property type="match status" value="1"/>
</dbReference>
<keyword evidence="7 8" id="KW-0472">Membrane</keyword>
<feature type="transmembrane region" description="Helical" evidence="8">
    <location>
        <begin position="123"/>
        <end position="143"/>
    </location>
</feature>
<sequence length="454" mass="47912">MSERIAYCRFLLGLHLNYGKISYGKLIKGGLTVSRTIQVDERPSIGESIPLSLQHLFAMFGATVLVPILFEVDPATILLMNGLGTLLYIYITKGKIPAFLGSSFAFLSPVLAVLASYGYSTALGGFIVVGFIFIIVALLIRVAGTRWIDVVFPPAAMGAIVAVIGLELVPTAAEMAGFVAPSDAAPDWSPDPATVTVSIFTFLVGVIGTVVFRGLLKVIPILVAIVAGYVLAAWMGLVHVGEALEAAEWFRRPTFYAPSFHIPSILMIAPAALVVIAEHIGHLIVTGNMVGKDLSKDPGLSRSLLGNGVSTTLSAVVGSTPNTTYGENIGVMAISRVYSVWVIGGAAVLAVVLSFIGKISALIQTIPTPVMGGVSLLLFGVIAVSGIRMLVESKVDYNKPVNLILTTVVLVIGLSGATFKFGYLELTGMALATVVTIVLSVFFKLLEMLKLSNE</sequence>
<evidence type="ECO:0000313" key="9">
    <source>
        <dbReference type="EMBL" id="PZE22183.1"/>
    </source>
</evidence>
<keyword evidence="5 8" id="KW-0812">Transmembrane</keyword>
<feature type="transmembrane region" description="Helical" evidence="8">
    <location>
        <begin position="51"/>
        <end position="69"/>
    </location>
</feature>
<evidence type="ECO:0000256" key="2">
    <source>
        <dbReference type="ARBA" id="ARBA00008821"/>
    </source>
</evidence>
<feature type="transmembrane region" description="Helical" evidence="8">
    <location>
        <begin position="429"/>
        <end position="446"/>
    </location>
</feature>
<evidence type="ECO:0000256" key="1">
    <source>
        <dbReference type="ARBA" id="ARBA00004651"/>
    </source>
</evidence>
<dbReference type="AlphaFoldDB" id="A0A2W1NU51"/>
<feature type="transmembrane region" description="Helical" evidence="8">
    <location>
        <begin position="75"/>
        <end position="91"/>
    </location>
</feature>
<dbReference type="PROSITE" id="PS01116">
    <property type="entry name" value="XANTH_URACIL_PERMASE"/>
    <property type="match status" value="1"/>
</dbReference>
<keyword evidence="4" id="KW-1003">Cell membrane</keyword>
<comment type="subcellular location">
    <subcellularLocation>
        <location evidence="1">Cell membrane</location>
        <topology evidence="1">Multi-pass membrane protein</topology>
    </subcellularLocation>
</comment>
<protein>
    <submittedName>
        <fullName evidence="9">Uracil permease</fullName>
    </submittedName>
</protein>
<feature type="transmembrane region" description="Helical" evidence="8">
    <location>
        <begin position="219"/>
        <end position="240"/>
    </location>
</feature>
<evidence type="ECO:0000313" key="10">
    <source>
        <dbReference type="Proteomes" id="UP000214746"/>
    </source>
</evidence>
<dbReference type="GO" id="GO:0005886">
    <property type="term" value="C:plasma membrane"/>
    <property type="evidence" value="ECO:0007669"/>
    <property type="project" value="UniProtKB-SubCell"/>
</dbReference>
<evidence type="ECO:0000256" key="6">
    <source>
        <dbReference type="ARBA" id="ARBA00022989"/>
    </source>
</evidence>
<evidence type="ECO:0000256" key="4">
    <source>
        <dbReference type="ARBA" id="ARBA00022475"/>
    </source>
</evidence>
<organism evidence="9 10">
    <name type="scientific">Paenibacillus xerothermodurans</name>
    <dbReference type="NCBI Taxonomy" id="1977292"/>
    <lineage>
        <taxon>Bacteria</taxon>
        <taxon>Bacillati</taxon>
        <taxon>Bacillota</taxon>
        <taxon>Bacilli</taxon>
        <taxon>Bacillales</taxon>
        <taxon>Paenibacillaceae</taxon>
        <taxon>Paenibacillus</taxon>
    </lineage>
</organism>
<dbReference type="OrthoDB" id="9779092at2"/>
<keyword evidence="3" id="KW-0813">Transport</keyword>
<keyword evidence="6 8" id="KW-1133">Transmembrane helix</keyword>
<feature type="transmembrane region" description="Helical" evidence="8">
    <location>
        <begin position="150"/>
        <end position="173"/>
    </location>
</feature>
<gene>
    <name evidence="9" type="ORF">CBW46_004740</name>
</gene>
<feature type="transmembrane region" description="Helical" evidence="8">
    <location>
        <begin position="98"/>
        <end position="117"/>
    </location>
</feature>
<keyword evidence="10" id="KW-1185">Reference proteome</keyword>
<feature type="transmembrane region" description="Helical" evidence="8">
    <location>
        <begin position="403"/>
        <end position="423"/>
    </location>
</feature>
<dbReference type="NCBIfam" id="TIGR00801">
    <property type="entry name" value="ncs2"/>
    <property type="match status" value="1"/>
</dbReference>
<dbReference type="PANTHER" id="PTHR42810">
    <property type="entry name" value="PURINE PERMEASE C1399.01C-RELATED"/>
    <property type="match status" value="1"/>
</dbReference>
<dbReference type="Proteomes" id="UP000214746">
    <property type="component" value="Unassembled WGS sequence"/>
</dbReference>
<feature type="transmembrane region" description="Helical" evidence="8">
    <location>
        <begin position="369"/>
        <end position="391"/>
    </location>
</feature>
<feature type="transmembrane region" description="Helical" evidence="8">
    <location>
        <begin position="338"/>
        <end position="363"/>
    </location>
</feature>
<evidence type="ECO:0000256" key="8">
    <source>
        <dbReference type="SAM" id="Phobius"/>
    </source>
</evidence>
<dbReference type="GO" id="GO:0042907">
    <property type="term" value="F:xanthine transmembrane transporter activity"/>
    <property type="evidence" value="ECO:0007669"/>
    <property type="project" value="TreeGrafter"/>
</dbReference>
<comment type="similarity">
    <text evidence="2">Belongs to the nucleobase:cation symporter-2 (NCS2) (TC 2.A.40) family.</text>
</comment>